<dbReference type="GO" id="GO:0004983">
    <property type="term" value="F:neuropeptide Y receptor activity"/>
    <property type="evidence" value="ECO:0007669"/>
    <property type="project" value="InterPro"/>
</dbReference>
<evidence type="ECO:0000256" key="2">
    <source>
        <dbReference type="ARBA" id="ARBA00010663"/>
    </source>
</evidence>
<keyword evidence="8 9" id="KW-0807">Transducer</keyword>
<keyword evidence="4 10" id="KW-1133">Transmembrane helix</keyword>
<dbReference type="SMART" id="SM01381">
    <property type="entry name" value="7TM_GPCR_Srsx"/>
    <property type="match status" value="1"/>
</dbReference>
<evidence type="ECO:0000313" key="13">
    <source>
        <dbReference type="Proteomes" id="UP001497623"/>
    </source>
</evidence>
<dbReference type="Proteomes" id="UP001497623">
    <property type="component" value="Unassembled WGS sequence"/>
</dbReference>
<accession>A0AAV2Q4I3</accession>
<feature type="transmembrane region" description="Helical" evidence="10">
    <location>
        <begin position="320"/>
        <end position="343"/>
    </location>
</feature>
<evidence type="ECO:0000256" key="7">
    <source>
        <dbReference type="ARBA" id="ARBA00023170"/>
    </source>
</evidence>
<keyword evidence="6 10" id="KW-0472">Membrane</keyword>
<evidence type="ECO:0000256" key="3">
    <source>
        <dbReference type="ARBA" id="ARBA00022692"/>
    </source>
</evidence>
<dbReference type="InterPro" id="IPR017452">
    <property type="entry name" value="GPCR_Rhodpsn_7TM"/>
</dbReference>
<evidence type="ECO:0000256" key="1">
    <source>
        <dbReference type="ARBA" id="ARBA00004141"/>
    </source>
</evidence>
<feature type="transmembrane region" description="Helical" evidence="10">
    <location>
        <begin position="275"/>
        <end position="300"/>
    </location>
</feature>
<dbReference type="PRINTS" id="PR01012">
    <property type="entry name" value="NRPEPTIDEYR"/>
</dbReference>
<dbReference type="PROSITE" id="PS50262">
    <property type="entry name" value="G_PROTEIN_RECEP_F1_2"/>
    <property type="match status" value="1"/>
</dbReference>
<comment type="subcellular location">
    <subcellularLocation>
        <location evidence="1">Membrane</location>
        <topology evidence="1">Multi-pass membrane protein</topology>
    </subcellularLocation>
</comment>
<keyword evidence="13" id="KW-1185">Reference proteome</keyword>
<dbReference type="GO" id="GO:0005886">
    <property type="term" value="C:plasma membrane"/>
    <property type="evidence" value="ECO:0007669"/>
    <property type="project" value="TreeGrafter"/>
</dbReference>
<name>A0AAV2Q4I3_MEGNR</name>
<feature type="non-terminal residue" evidence="12">
    <location>
        <position position="657"/>
    </location>
</feature>
<organism evidence="12 13">
    <name type="scientific">Meganyctiphanes norvegica</name>
    <name type="common">Northern krill</name>
    <name type="synonym">Thysanopoda norvegica</name>
    <dbReference type="NCBI Taxonomy" id="48144"/>
    <lineage>
        <taxon>Eukaryota</taxon>
        <taxon>Metazoa</taxon>
        <taxon>Ecdysozoa</taxon>
        <taxon>Arthropoda</taxon>
        <taxon>Crustacea</taxon>
        <taxon>Multicrustacea</taxon>
        <taxon>Malacostraca</taxon>
        <taxon>Eumalacostraca</taxon>
        <taxon>Eucarida</taxon>
        <taxon>Euphausiacea</taxon>
        <taxon>Euphausiidae</taxon>
        <taxon>Meganyctiphanes</taxon>
    </lineage>
</organism>
<dbReference type="AlphaFoldDB" id="A0AAV2Q4I3"/>
<evidence type="ECO:0000256" key="8">
    <source>
        <dbReference type="ARBA" id="ARBA00023224"/>
    </source>
</evidence>
<evidence type="ECO:0000256" key="5">
    <source>
        <dbReference type="ARBA" id="ARBA00023040"/>
    </source>
</evidence>
<comment type="similarity">
    <text evidence="2 9">Belongs to the G-protein coupled receptor 1 family.</text>
</comment>
<reference evidence="12 13" key="1">
    <citation type="submission" date="2024-05" db="EMBL/GenBank/DDBJ databases">
        <authorList>
            <person name="Wallberg A."/>
        </authorList>
    </citation>
    <scope>NUCLEOTIDE SEQUENCE [LARGE SCALE GENOMIC DNA]</scope>
</reference>
<sequence length="657" mass="75173">MDYTTELVTLSFMAQSHWRQHNDQQNSPRKPEVIKSETYQHYIPHDVYSETITLKPEGIKSETYQHYIPHDDYRPFDEYNGNVTVTNINKRELNENVNSNFSIMSLEIPDNLENSTVLIDKGDNSSLYKDLIHKTEILSANIKELTRHTTNLPTYNSGIIQEIDTKLTLLNNLNKTMIPIISDSSVNINASLPTSSSDYELDNQYDSYYDYYSGNFSCFSENVTCEHDYYRHTFGVGTILCLAYIVVFSLGLVGNCFVIAVVFRTPRMRTVTNYFIANLAFADVLVIAFCLPATLLSNIYNPWVLGWVMCKSVAYVQHVSVSASVNSLVAVSLDRFLAIWFPLKSQITKRRARAIIILIWIMAIVSAMPNVIYFEIVIYHNSDIELCMEEWPNKESEKLYFLISHLFLCYLLPLVLICICYVMIWIKVTTRSVPGETRDAAIMEMQQRSKIKVVKMLVVVVIIFMLSWLPLYVIFTRIKLGEHLGGTLNEFQQQLLGIVTPIAQWLGASNSCINPILYAFFNKKYRNGFIAIVKSRSCCATLRFDSYSQSTMRRSSYYPSYRSTIRPERGQCDGFASRKGGVYTVSNRENNSRFNNSRGHRVLNGLAPALSLADPFTQVDPLQPLSPITSIEIIEVMDQDLHEHRDRPNGKQDSIDS</sequence>
<dbReference type="Pfam" id="PF00001">
    <property type="entry name" value="7tm_1"/>
    <property type="match status" value="1"/>
</dbReference>
<keyword evidence="7 9" id="KW-0675">Receptor</keyword>
<evidence type="ECO:0000256" key="6">
    <source>
        <dbReference type="ARBA" id="ARBA00023136"/>
    </source>
</evidence>
<dbReference type="InterPro" id="IPR000276">
    <property type="entry name" value="GPCR_Rhodpsn"/>
</dbReference>
<dbReference type="Gene3D" id="1.20.1070.10">
    <property type="entry name" value="Rhodopsin 7-helix transmembrane proteins"/>
    <property type="match status" value="1"/>
</dbReference>
<dbReference type="PRINTS" id="PR00237">
    <property type="entry name" value="GPCRRHODOPSN"/>
</dbReference>
<comment type="caution">
    <text evidence="12">The sequence shown here is derived from an EMBL/GenBank/DDBJ whole genome shotgun (WGS) entry which is preliminary data.</text>
</comment>
<gene>
    <name evidence="12" type="ORF">MNOR_LOCUS8057</name>
</gene>
<dbReference type="InterPro" id="IPR000611">
    <property type="entry name" value="NPY_rcpt"/>
</dbReference>
<feature type="transmembrane region" description="Helical" evidence="10">
    <location>
        <begin position="355"/>
        <end position="379"/>
    </location>
</feature>
<dbReference type="SUPFAM" id="SSF81321">
    <property type="entry name" value="Family A G protein-coupled receptor-like"/>
    <property type="match status" value="1"/>
</dbReference>
<keyword evidence="3 9" id="KW-0812">Transmembrane</keyword>
<evidence type="ECO:0000256" key="10">
    <source>
        <dbReference type="SAM" id="Phobius"/>
    </source>
</evidence>
<evidence type="ECO:0000259" key="11">
    <source>
        <dbReference type="PROSITE" id="PS50262"/>
    </source>
</evidence>
<evidence type="ECO:0000256" key="4">
    <source>
        <dbReference type="ARBA" id="ARBA00022989"/>
    </source>
</evidence>
<dbReference type="CDD" id="cd14993">
    <property type="entry name" value="7tmA_CCKR-like"/>
    <property type="match status" value="1"/>
</dbReference>
<dbReference type="PROSITE" id="PS00237">
    <property type="entry name" value="G_PROTEIN_RECEP_F1_1"/>
    <property type="match status" value="1"/>
</dbReference>
<keyword evidence="5 9" id="KW-0297">G-protein coupled receptor</keyword>
<feature type="transmembrane region" description="Helical" evidence="10">
    <location>
        <begin position="453"/>
        <end position="475"/>
    </location>
</feature>
<proteinExistence type="inferred from homology"/>
<protein>
    <recommendedName>
        <fullName evidence="11">G-protein coupled receptors family 1 profile domain-containing protein</fullName>
    </recommendedName>
</protein>
<dbReference type="EMBL" id="CAXKWB010003661">
    <property type="protein sequence ID" value="CAL4069809.1"/>
    <property type="molecule type" value="Genomic_DNA"/>
</dbReference>
<feature type="transmembrane region" description="Helical" evidence="10">
    <location>
        <begin position="399"/>
        <end position="424"/>
    </location>
</feature>
<dbReference type="FunFam" id="1.20.1070.10:FF:000291">
    <property type="entry name" value="Predicted protein"/>
    <property type="match status" value="1"/>
</dbReference>
<dbReference type="PANTHER" id="PTHR45695">
    <property type="entry name" value="LEUCOKININ RECEPTOR-RELATED"/>
    <property type="match status" value="1"/>
</dbReference>
<feature type="domain" description="G-protein coupled receptors family 1 profile" evidence="11">
    <location>
        <begin position="254"/>
        <end position="518"/>
    </location>
</feature>
<evidence type="ECO:0000313" key="12">
    <source>
        <dbReference type="EMBL" id="CAL4069809.1"/>
    </source>
</evidence>
<feature type="transmembrane region" description="Helical" evidence="10">
    <location>
        <begin position="234"/>
        <end position="263"/>
    </location>
</feature>
<dbReference type="PANTHER" id="PTHR45695:SF22">
    <property type="entry name" value="G-PROTEIN COUPLED RECEPTORS FAMILY 1 PROFILE DOMAIN-CONTAINING PROTEIN"/>
    <property type="match status" value="1"/>
</dbReference>
<evidence type="ECO:0000256" key="9">
    <source>
        <dbReference type="RuleBase" id="RU000688"/>
    </source>
</evidence>